<protein>
    <submittedName>
        <fullName evidence="1">Uncharacterized protein</fullName>
    </submittedName>
</protein>
<dbReference type="Proteomes" id="UP000499080">
    <property type="component" value="Unassembled WGS sequence"/>
</dbReference>
<evidence type="ECO:0000313" key="1">
    <source>
        <dbReference type="EMBL" id="GBM35998.1"/>
    </source>
</evidence>
<dbReference type="EMBL" id="BGPR01000800">
    <property type="protein sequence ID" value="GBM35998.1"/>
    <property type="molecule type" value="Genomic_DNA"/>
</dbReference>
<comment type="caution">
    <text evidence="1">The sequence shown here is derived from an EMBL/GenBank/DDBJ whole genome shotgun (WGS) entry which is preliminary data.</text>
</comment>
<dbReference type="AlphaFoldDB" id="A0A4Y2F5Z6"/>
<sequence>MNRPPRQLIGHCGPHYERLMRRPIRQRSFSSTEDVSKLFGEMLRGGGCHQKDHTGFPTYDLNVFGKVRKKADMTKDISSWEAFVVHASTHVLLDGFIQWKSSVPETEVTLIAGRRHLRY</sequence>
<reference evidence="1 2" key="1">
    <citation type="journal article" date="2019" name="Sci. Rep.">
        <title>Orb-weaving spider Araneus ventricosus genome elucidates the spidroin gene catalogue.</title>
        <authorList>
            <person name="Kono N."/>
            <person name="Nakamura H."/>
            <person name="Ohtoshi R."/>
            <person name="Moran D.A.P."/>
            <person name="Shinohara A."/>
            <person name="Yoshida Y."/>
            <person name="Fujiwara M."/>
            <person name="Mori M."/>
            <person name="Tomita M."/>
            <person name="Arakawa K."/>
        </authorList>
    </citation>
    <scope>NUCLEOTIDE SEQUENCE [LARGE SCALE GENOMIC DNA]</scope>
</reference>
<keyword evidence="2" id="KW-1185">Reference proteome</keyword>
<name>A0A4Y2F5Z6_ARAVE</name>
<gene>
    <name evidence="1" type="ORF">AVEN_78094_1</name>
</gene>
<accession>A0A4Y2F5Z6</accession>
<proteinExistence type="predicted"/>
<evidence type="ECO:0000313" key="2">
    <source>
        <dbReference type="Proteomes" id="UP000499080"/>
    </source>
</evidence>
<organism evidence="1 2">
    <name type="scientific">Araneus ventricosus</name>
    <name type="common">Orbweaver spider</name>
    <name type="synonym">Epeira ventricosa</name>
    <dbReference type="NCBI Taxonomy" id="182803"/>
    <lineage>
        <taxon>Eukaryota</taxon>
        <taxon>Metazoa</taxon>
        <taxon>Ecdysozoa</taxon>
        <taxon>Arthropoda</taxon>
        <taxon>Chelicerata</taxon>
        <taxon>Arachnida</taxon>
        <taxon>Araneae</taxon>
        <taxon>Araneomorphae</taxon>
        <taxon>Entelegynae</taxon>
        <taxon>Araneoidea</taxon>
        <taxon>Araneidae</taxon>
        <taxon>Araneus</taxon>
    </lineage>
</organism>